<accession>A0A1I5ZG43</accession>
<sequence>MWAELVRTEQGEQDSATDPEVGKAPPLRSTNGYVPAGAVTEVSAPRVLEYAWLHEDEPVGRVRWELSYDDEVGSRLVLTQTVPAHLARLLPVALAAWQVHLELFFAALHGEIRCPWPTERTDELTRRYAERS</sequence>
<name>A0A1I5ZG43_9PSEU</name>
<keyword evidence="3" id="KW-1185">Reference proteome</keyword>
<dbReference type="OrthoDB" id="9803476at2"/>
<dbReference type="InterPro" id="IPR023393">
    <property type="entry name" value="START-like_dom_sf"/>
</dbReference>
<protein>
    <recommendedName>
        <fullName evidence="4">Activator of Hsp90 ATPase homolog 1-like protein</fullName>
    </recommendedName>
</protein>
<organism evidence="2 3">
    <name type="scientific">Amycolatopsis arida</name>
    <dbReference type="NCBI Taxonomy" id="587909"/>
    <lineage>
        <taxon>Bacteria</taxon>
        <taxon>Bacillati</taxon>
        <taxon>Actinomycetota</taxon>
        <taxon>Actinomycetes</taxon>
        <taxon>Pseudonocardiales</taxon>
        <taxon>Pseudonocardiaceae</taxon>
        <taxon>Amycolatopsis</taxon>
    </lineage>
</organism>
<proteinExistence type="predicted"/>
<dbReference type="AlphaFoldDB" id="A0A1I5ZG43"/>
<dbReference type="SUPFAM" id="SSF55961">
    <property type="entry name" value="Bet v1-like"/>
    <property type="match status" value="1"/>
</dbReference>
<evidence type="ECO:0000313" key="2">
    <source>
        <dbReference type="EMBL" id="SFQ55411.1"/>
    </source>
</evidence>
<feature type="region of interest" description="Disordered" evidence="1">
    <location>
        <begin position="1"/>
        <end position="34"/>
    </location>
</feature>
<feature type="compositionally biased region" description="Basic and acidic residues" evidence="1">
    <location>
        <begin position="1"/>
        <end position="10"/>
    </location>
</feature>
<evidence type="ECO:0000313" key="3">
    <source>
        <dbReference type="Proteomes" id="UP000198727"/>
    </source>
</evidence>
<gene>
    <name evidence="2" type="ORF">SAMN05421810_109169</name>
</gene>
<dbReference type="EMBL" id="FOWW01000009">
    <property type="protein sequence ID" value="SFQ55411.1"/>
    <property type="molecule type" value="Genomic_DNA"/>
</dbReference>
<evidence type="ECO:0008006" key="4">
    <source>
        <dbReference type="Google" id="ProtNLM"/>
    </source>
</evidence>
<dbReference type="Gene3D" id="3.30.530.20">
    <property type="match status" value="1"/>
</dbReference>
<reference evidence="3" key="1">
    <citation type="submission" date="2016-10" db="EMBL/GenBank/DDBJ databases">
        <authorList>
            <person name="Varghese N."/>
            <person name="Submissions S."/>
        </authorList>
    </citation>
    <scope>NUCLEOTIDE SEQUENCE [LARGE SCALE GENOMIC DNA]</scope>
    <source>
        <strain evidence="3">CGMCC 4.5579</strain>
    </source>
</reference>
<evidence type="ECO:0000256" key="1">
    <source>
        <dbReference type="SAM" id="MobiDB-lite"/>
    </source>
</evidence>
<dbReference type="Proteomes" id="UP000198727">
    <property type="component" value="Unassembled WGS sequence"/>
</dbReference>